<evidence type="ECO:0000256" key="2">
    <source>
        <dbReference type="ARBA" id="ARBA00012438"/>
    </source>
</evidence>
<evidence type="ECO:0000256" key="4">
    <source>
        <dbReference type="ARBA" id="ARBA00022679"/>
    </source>
</evidence>
<dbReference type="AlphaFoldDB" id="K0K776"/>
<keyword evidence="9" id="KW-0472">Membrane</keyword>
<dbReference type="InterPro" id="IPR050482">
    <property type="entry name" value="Sensor_HK_TwoCompSys"/>
</dbReference>
<keyword evidence="5" id="KW-0547">Nucleotide-binding</keyword>
<evidence type="ECO:0000256" key="3">
    <source>
        <dbReference type="ARBA" id="ARBA00022553"/>
    </source>
</evidence>
<dbReference type="InterPro" id="IPR036890">
    <property type="entry name" value="HATPase_C_sf"/>
</dbReference>
<dbReference type="Pfam" id="PF23539">
    <property type="entry name" value="DUF7134"/>
    <property type="match status" value="1"/>
</dbReference>
<evidence type="ECO:0000256" key="7">
    <source>
        <dbReference type="ARBA" id="ARBA00022840"/>
    </source>
</evidence>
<dbReference type="InterPro" id="IPR003594">
    <property type="entry name" value="HATPase_dom"/>
</dbReference>
<dbReference type="EC" id="2.7.13.3" evidence="2"/>
<sequence>MSARGPRLARRWRTYSDGVSGALVYSWMRGNVVWVDRVAAALLAAGCTGLGILVGADGAYFLLSLLLTVPLALRRTAPVWCAGFVFAAAFVQWSTVRDGIGALPADLAVPVVVHAVTAYASPWWGRSALAVGLIGAGLGGISWPQLPVPTAAHVLVAGFLGSTVLAAWAIGGLHRVRHEQVVALAERARLLEVEREQRDRLAVLAERARIAREMHDIVAHSLSAVIAQADGGRYAADAGVGALTAIGEHARQALGETRRVLGVLREGPVDVLPQPGFEDVPRLVHRVRASGVDVRLSLRGDDSPVPSGLGLAVYRIVQEGLTNVVKHAGPGARAEVSVRWEAGQVLVDVADDGRGPGTRGGGFGLVGMRERVAAYGGSVTLAARPAGGTALCARIPAASP</sequence>
<dbReference type="eggNOG" id="COG4585">
    <property type="taxonomic scope" value="Bacteria"/>
</dbReference>
<keyword evidence="7" id="KW-0067">ATP-binding</keyword>
<keyword evidence="9" id="KW-1133">Transmembrane helix</keyword>
<feature type="domain" description="Histidine kinase/HSP90-like ATPase" evidence="10">
    <location>
        <begin position="308"/>
        <end position="399"/>
    </location>
</feature>
<keyword evidence="4 11" id="KW-0808">Transferase</keyword>
<reference evidence="11 12" key="1">
    <citation type="journal article" date="2012" name="BMC Genomics">
        <title>Complete genome sequence of Saccharothrix espanaensis DSM 44229T and comparison to the other completely sequenced Pseudonocardiaceae.</title>
        <authorList>
            <person name="Strobel T."/>
            <person name="Al-Dilaimi A."/>
            <person name="Blom J."/>
            <person name="Gessner A."/>
            <person name="Kalinowski J."/>
            <person name="Luzhetska M."/>
            <person name="Puhler A."/>
            <person name="Szczepanowski R."/>
            <person name="Bechthold A."/>
            <person name="Ruckert C."/>
        </authorList>
    </citation>
    <scope>NUCLEOTIDE SEQUENCE [LARGE SCALE GENOMIC DNA]</scope>
    <source>
        <strain evidence="12">ATCC 51144 / DSM 44229 / JCM 9112 / NBRC 15066 / NRRL 15764</strain>
    </source>
</reference>
<dbReference type="HOGENOM" id="CLU_000445_20_1_11"/>
<dbReference type="SMART" id="SM00387">
    <property type="entry name" value="HATPase_c"/>
    <property type="match status" value="1"/>
</dbReference>
<dbReference type="Gene3D" id="3.30.565.10">
    <property type="entry name" value="Histidine kinase-like ATPase, C-terminal domain"/>
    <property type="match status" value="1"/>
</dbReference>
<dbReference type="GO" id="GO:0000155">
    <property type="term" value="F:phosphorelay sensor kinase activity"/>
    <property type="evidence" value="ECO:0007669"/>
    <property type="project" value="InterPro"/>
</dbReference>
<dbReference type="EMBL" id="HE804045">
    <property type="protein sequence ID" value="CCH33397.1"/>
    <property type="molecule type" value="Genomic_DNA"/>
</dbReference>
<evidence type="ECO:0000313" key="12">
    <source>
        <dbReference type="Proteomes" id="UP000006281"/>
    </source>
</evidence>
<dbReference type="InterPro" id="IPR011712">
    <property type="entry name" value="Sig_transdc_His_kin_sub3_dim/P"/>
</dbReference>
<dbReference type="CDD" id="cd16917">
    <property type="entry name" value="HATPase_UhpB-NarQ-NarX-like"/>
    <property type="match status" value="1"/>
</dbReference>
<dbReference type="Pfam" id="PF02518">
    <property type="entry name" value="HATPase_c"/>
    <property type="match status" value="1"/>
</dbReference>
<keyword evidence="6 11" id="KW-0418">Kinase</keyword>
<dbReference type="PANTHER" id="PTHR24421">
    <property type="entry name" value="NITRATE/NITRITE SENSOR PROTEIN NARX-RELATED"/>
    <property type="match status" value="1"/>
</dbReference>
<dbReference type="SUPFAM" id="SSF55874">
    <property type="entry name" value="ATPase domain of HSP90 chaperone/DNA topoisomerase II/histidine kinase"/>
    <property type="match status" value="1"/>
</dbReference>
<evidence type="ECO:0000256" key="5">
    <source>
        <dbReference type="ARBA" id="ARBA00022741"/>
    </source>
</evidence>
<dbReference type="GO" id="GO:0005524">
    <property type="term" value="F:ATP binding"/>
    <property type="evidence" value="ECO:0007669"/>
    <property type="project" value="UniProtKB-KW"/>
</dbReference>
<proteinExistence type="predicted"/>
<dbReference type="Gene3D" id="1.20.5.1930">
    <property type="match status" value="1"/>
</dbReference>
<dbReference type="GO" id="GO:0016020">
    <property type="term" value="C:membrane"/>
    <property type="evidence" value="ECO:0007669"/>
    <property type="project" value="InterPro"/>
</dbReference>
<dbReference type="Proteomes" id="UP000006281">
    <property type="component" value="Chromosome"/>
</dbReference>
<evidence type="ECO:0000259" key="10">
    <source>
        <dbReference type="SMART" id="SM00387"/>
    </source>
</evidence>
<keyword evidence="12" id="KW-1185">Reference proteome</keyword>
<organism evidence="11 12">
    <name type="scientific">Saccharothrix espanaensis (strain ATCC 51144 / DSM 44229 / JCM 9112 / NBRC 15066 / NRRL 15764)</name>
    <dbReference type="NCBI Taxonomy" id="1179773"/>
    <lineage>
        <taxon>Bacteria</taxon>
        <taxon>Bacillati</taxon>
        <taxon>Actinomycetota</taxon>
        <taxon>Actinomycetes</taxon>
        <taxon>Pseudonocardiales</taxon>
        <taxon>Pseudonocardiaceae</taxon>
        <taxon>Saccharothrix</taxon>
    </lineage>
</organism>
<dbReference type="STRING" id="1179773.BN6_61450"/>
<feature type="transmembrane region" description="Helical" evidence="9">
    <location>
        <begin position="79"/>
        <end position="96"/>
    </location>
</feature>
<keyword evidence="9" id="KW-0812">Transmembrane</keyword>
<feature type="transmembrane region" description="Helical" evidence="9">
    <location>
        <begin position="128"/>
        <end position="146"/>
    </location>
</feature>
<dbReference type="PATRIC" id="fig|1179773.3.peg.6190"/>
<dbReference type="KEGG" id="sesp:BN6_61450"/>
<feature type="transmembrane region" description="Helical" evidence="9">
    <location>
        <begin position="152"/>
        <end position="170"/>
    </location>
</feature>
<evidence type="ECO:0000256" key="6">
    <source>
        <dbReference type="ARBA" id="ARBA00022777"/>
    </source>
</evidence>
<gene>
    <name evidence="11" type="ordered locus">BN6_61450</name>
</gene>
<dbReference type="GO" id="GO:0046983">
    <property type="term" value="F:protein dimerization activity"/>
    <property type="evidence" value="ECO:0007669"/>
    <property type="project" value="InterPro"/>
</dbReference>
<feature type="transmembrane region" description="Helical" evidence="9">
    <location>
        <begin position="40"/>
        <end position="67"/>
    </location>
</feature>
<keyword evidence="3" id="KW-0597">Phosphoprotein</keyword>
<accession>K0K776</accession>
<dbReference type="Pfam" id="PF07730">
    <property type="entry name" value="HisKA_3"/>
    <property type="match status" value="1"/>
</dbReference>
<dbReference type="PANTHER" id="PTHR24421:SF10">
    <property type="entry name" value="NITRATE_NITRITE SENSOR PROTEIN NARQ"/>
    <property type="match status" value="1"/>
</dbReference>
<evidence type="ECO:0000313" key="11">
    <source>
        <dbReference type="EMBL" id="CCH33397.1"/>
    </source>
</evidence>
<keyword evidence="8" id="KW-0902">Two-component regulatory system</keyword>
<name>K0K776_SACES</name>
<evidence type="ECO:0000256" key="1">
    <source>
        <dbReference type="ARBA" id="ARBA00000085"/>
    </source>
</evidence>
<comment type="catalytic activity">
    <reaction evidence="1">
        <text>ATP + protein L-histidine = ADP + protein N-phospho-L-histidine.</text>
        <dbReference type="EC" id="2.7.13.3"/>
    </reaction>
</comment>
<protein>
    <recommendedName>
        <fullName evidence="2">histidine kinase</fullName>
        <ecNumber evidence="2">2.7.13.3</ecNumber>
    </recommendedName>
</protein>
<evidence type="ECO:0000256" key="9">
    <source>
        <dbReference type="SAM" id="Phobius"/>
    </source>
</evidence>
<evidence type="ECO:0000256" key="8">
    <source>
        <dbReference type="ARBA" id="ARBA00023012"/>
    </source>
</evidence>
<dbReference type="BioCyc" id="SESP1179773:BN6_RS29575-MONOMER"/>
<dbReference type="InterPro" id="IPR055558">
    <property type="entry name" value="DUF7134"/>
</dbReference>